<protein>
    <recommendedName>
        <fullName evidence="3">Fucose isomerase</fullName>
    </recommendedName>
</protein>
<organism evidence="1 2">
    <name type="scientific">Saxibacter everestensis</name>
    <dbReference type="NCBI Taxonomy" id="2909229"/>
    <lineage>
        <taxon>Bacteria</taxon>
        <taxon>Bacillati</taxon>
        <taxon>Actinomycetota</taxon>
        <taxon>Actinomycetes</taxon>
        <taxon>Micrococcales</taxon>
        <taxon>Brevibacteriaceae</taxon>
        <taxon>Saxibacter</taxon>
    </lineage>
</organism>
<name>A0ABY8QP94_9MICO</name>
<reference evidence="1 2" key="1">
    <citation type="submission" date="2023-05" db="EMBL/GenBank/DDBJ databases">
        <title>Lithophilousrod everest ZFBP1038 complete genpme.</title>
        <authorList>
            <person name="Tian M."/>
        </authorList>
    </citation>
    <scope>NUCLEOTIDE SEQUENCE [LARGE SCALE GENOMIC DNA]</scope>
    <source>
        <strain evidence="1 2">ZFBP1038</strain>
    </source>
</reference>
<evidence type="ECO:0008006" key="3">
    <source>
        <dbReference type="Google" id="ProtNLM"/>
    </source>
</evidence>
<accession>A0ABY8QP94</accession>
<dbReference type="EMBL" id="CP090958">
    <property type="protein sequence ID" value="WGW10641.1"/>
    <property type="molecule type" value="Genomic_DNA"/>
</dbReference>
<gene>
    <name evidence="1" type="ORF">LWF01_10880</name>
</gene>
<dbReference type="RefSeq" id="WP_349637421.1">
    <property type="nucleotide sequence ID" value="NZ_CP090958.1"/>
</dbReference>
<proteinExistence type="predicted"/>
<dbReference type="Proteomes" id="UP001209083">
    <property type="component" value="Chromosome"/>
</dbReference>
<evidence type="ECO:0000313" key="1">
    <source>
        <dbReference type="EMBL" id="WGW10641.1"/>
    </source>
</evidence>
<evidence type="ECO:0000313" key="2">
    <source>
        <dbReference type="Proteomes" id="UP001209083"/>
    </source>
</evidence>
<keyword evidence="2" id="KW-1185">Reference proteome</keyword>
<sequence>MTKPRVLQIGMDPDVIDFSPWPGQDADKLRARIGDAEAALRSAGFDVAVCLVPSDVEAAESAVREHFAAGTFDLVEIGSGMRTSHEFTPIFERVVNTVTALQSGVRFCFNDSPESTLDAVRRGLTP</sequence>